<dbReference type="Gene3D" id="3.60.21.10">
    <property type="match status" value="1"/>
</dbReference>
<dbReference type="Pfam" id="PF00574">
    <property type="entry name" value="CLP_protease"/>
    <property type="match status" value="1"/>
</dbReference>
<reference evidence="1 2" key="1">
    <citation type="journal article" date="2018" name="PLoS Genet.">
        <title>Population sequencing reveals clonal diversity and ancestral inbreeding in the grapevine cultivar Chardonnay.</title>
        <authorList>
            <person name="Roach M.J."/>
            <person name="Johnson D.L."/>
            <person name="Bohlmann J."/>
            <person name="van Vuuren H.J."/>
            <person name="Jones S.J."/>
            <person name="Pretorius I.S."/>
            <person name="Schmidt S.A."/>
            <person name="Borneman A.R."/>
        </authorList>
    </citation>
    <scope>NUCLEOTIDE SEQUENCE [LARGE SCALE GENOMIC DNA]</scope>
    <source>
        <strain evidence="2">cv. Chardonnay</strain>
        <tissue evidence="1">Leaf</tissue>
    </source>
</reference>
<dbReference type="InterPro" id="IPR000979">
    <property type="entry name" value="Phosphodiesterase_MJ0936/Vps29"/>
</dbReference>
<dbReference type="SUPFAM" id="SSF140427">
    <property type="entry name" value="VPS28 C-terminal domain-like"/>
    <property type="match status" value="1"/>
</dbReference>
<protein>
    <submittedName>
        <fullName evidence="1">Vacuolar protein sorting-associated protein 29</fullName>
    </submittedName>
</protein>
<dbReference type="AlphaFoldDB" id="A0A438GFZ9"/>
<accession>A0A438GFZ9</accession>
<dbReference type="EMBL" id="QGNW01000445">
    <property type="protein sequence ID" value="RVW71133.1"/>
    <property type="molecule type" value="Genomic_DNA"/>
</dbReference>
<organism evidence="1 2">
    <name type="scientific">Vitis vinifera</name>
    <name type="common">Grape</name>
    <dbReference type="NCBI Taxonomy" id="29760"/>
    <lineage>
        <taxon>Eukaryota</taxon>
        <taxon>Viridiplantae</taxon>
        <taxon>Streptophyta</taxon>
        <taxon>Embryophyta</taxon>
        <taxon>Tracheophyta</taxon>
        <taxon>Spermatophyta</taxon>
        <taxon>Magnoliopsida</taxon>
        <taxon>eudicotyledons</taxon>
        <taxon>Gunneridae</taxon>
        <taxon>Pentapetalae</taxon>
        <taxon>rosids</taxon>
        <taxon>Vitales</taxon>
        <taxon>Vitaceae</taxon>
        <taxon>Viteae</taxon>
        <taxon>Vitis</taxon>
    </lineage>
</organism>
<dbReference type="InterPro" id="IPR007143">
    <property type="entry name" value="Vps28"/>
</dbReference>
<dbReference type="InterPro" id="IPR037206">
    <property type="entry name" value="VPS28_C_sf"/>
</dbReference>
<sequence length="591" mass="64962">MANQRSTRVQRICKKLQTVKGVGWSAAWSGAWPLEIFWERKKAAEIFWGSFSGRGCLLAVVEEIFSDGDSGCSEEIFFKGEAAAVKGPAVLERNFPLPDRSHLFLWPNKCNCALRCFEAVVWGFNGDAVSEVCIIQNLPIPFRPVEADDVFATPLNPFHSPHTVCTHSLYPHPAHVTPMPSARKSSTVPLSLRQFKLGLRHGHRVIPWGDLDSLAMLQRQLDVDILVTASPYDVNPSFVLMDIDGAPLQNSVARNCFFFSASSNDTHIDQSGSVGDCSNPPGGPMDSVRSDLHDQLIDAILDVVRSESGLRKALSGGSVTAGMAIFDTMRHIRPDVPTDCARHVYNSAVLKQAAGGETPPPPQQSLPSAAALSFTFHQQEHDPTSVHCHLCRNGSYHDPFKSLSEIWLSWLWVRSGVPATVEHLSTAATSAAAVVECVQHFIIATDSLKLNVVAVDNGVPINWDLITNFLFVLVHGAIEKIDLQSSNMRRSSSSLEKWGSFYLSRITGIQSPLSRSSVVKRKAPVLIPCHEIDKVRYGVLRFAIEDGVFDENLQYASEDKTLVNKMVKSGVIGYNDACVRAQISEPILLKE</sequence>
<dbReference type="InterPro" id="IPR029052">
    <property type="entry name" value="Metallo-depent_PP-like"/>
</dbReference>
<gene>
    <name evidence="1" type="primary">VPS29_4</name>
    <name evidence="1" type="ORF">CK203_059848</name>
</gene>
<dbReference type="InterPro" id="IPR023562">
    <property type="entry name" value="ClpP/TepA"/>
</dbReference>
<evidence type="ECO:0000313" key="1">
    <source>
        <dbReference type="EMBL" id="RVW71133.1"/>
    </source>
</evidence>
<dbReference type="GO" id="GO:0032509">
    <property type="term" value="P:endosome transport via multivesicular body sorting pathway"/>
    <property type="evidence" value="ECO:0007669"/>
    <property type="project" value="InterPro"/>
</dbReference>
<proteinExistence type="predicted"/>
<evidence type="ECO:0000313" key="2">
    <source>
        <dbReference type="Proteomes" id="UP000288805"/>
    </source>
</evidence>
<dbReference type="Proteomes" id="UP000288805">
    <property type="component" value="Unassembled WGS sequence"/>
</dbReference>
<name>A0A438GFZ9_VITVI</name>
<dbReference type="GO" id="GO:0000813">
    <property type="term" value="C:ESCRT I complex"/>
    <property type="evidence" value="ECO:0007669"/>
    <property type="project" value="InterPro"/>
</dbReference>
<comment type="caution">
    <text evidence="1">The sequence shown here is derived from an EMBL/GenBank/DDBJ whole genome shotgun (WGS) entry which is preliminary data.</text>
</comment>
<dbReference type="PANTHER" id="PTHR11124">
    <property type="entry name" value="VACUOLAR SORTING PROTEIN VPS29"/>
    <property type="match status" value="1"/>
</dbReference>
<dbReference type="Gene3D" id="3.90.226.10">
    <property type="entry name" value="2-enoyl-CoA Hydratase, Chain A, domain 1"/>
    <property type="match status" value="1"/>
</dbReference>
<dbReference type="Pfam" id="PF03997">
    <property type="entry name" value="VPS28"/>
    <property type="match status" value="1"/>
</dbReference>